<comment type="caution">
    <text evidence="4">The sequence shown here is derived from an EMBL/GenBank/DDBJ whole genome shotgun (WGS) entry which is preliminary data.</text>
</comment>
<dbReference type="Proteomes" id="UP000224006">
    <property type="component" value="Chromosome VI"/>
</dbReference>
<evidence type="ECO:0000256" key="2">
    <source>
        <dbReference type="PROSITE-ProRule" id="PRU00339"/>
    </source>
</evidence>
<feature type="region of interest" description="Disordered" evidence="3">
    <location>
        <begin position="234"/>
        <end position="258"/>
    </location>
</feature>
<dbReference type="InterPro" id="IPR051616">
    <property type="entry name" value="Cul2-RING_E3_ligase_SR"/>
</dbReference>
<evidence type="ECO:0000313" key="4">
    <source>
        <dbReference type="EMBL" id="PFH34917.1"/>
    </source>
</evidence>
<dbReference type="AlphaFoldDB" id="A0A2A9MH50"/>
<evidence type="ECO:0000313" key="5">
    <source>
        <dbReference type="Proteomes" id="UP000224006"/>
    </source>
</evidence>
<feature type="region of interest" description="Disordered" evidence="3">
    <location>
        <begin position="353"/>
        <end position="375"/>
    </location>
</feature>
<protein>
    <submittedName>
        <fullName evidence="4">Tetratricopeptide repeat-containing protein</fullName>
    </submittedName>
</protein>
<dbReference type="STRING" id="94643.A0A2A9MH50"/>
<dbReference type="PANTHER" id="PTHR46224:SF6">
    <property type="entry name" value="ANKYRIN REPEAT FAMILY PROTEIN"/>
    <property type="match status" value="1"/>
</dbReference>
<dbReference type="InterPro" id="IPR036770">
    <property type="entry name" value="Ankyrin_rpt-contain_sf"/>
</dbReference>
<dbReference type="InterPro" id="IPR011990">
    <property type="entry name" value="TPR-like_helical_dom_sf"/>
</dbReference>
<keyword evidence="2" id="KW-0802">TPR repeat</keyword>
<organism evidence="4 5">
    <name type="scientific">Besnoitia besnoiti</name>
    <name type="common">Apicomplexan protozoan</name>
    <dbReference type="NCBI Taxonomy" id="94643"/>
    <lineage>
        <taxon>Eukaryota</taxon>
        <taxon>Sar</taxon>
        <taxon>Alveolata</taxon>
        <taxon>Apicomplexa</taxon>
        <taxon>Conoidasida</taxon>
        <taxon>Coccidia</taxon>
        <taxon>Eucoccidiorida</taxon>
        <taxon>Eimeriorina</taxon>
        <taxon>Sarcocystidae</taxon>
        <taxon>Besnoitia</taxon>
    </lineage>
</organism>
<dbReference type="Pfam" id="PF12796">
    <property type="entry name" value="Ank_2"/>
    <property type="match status" value="2"/>
</dbReference>
<evidence type="ECO:0000256" key="1">
    <source>
        <dbReference type="PROSITE-ProRule" id="PRU00023"/>
    </source>
</evidence>
<dbReference type="OrthoDB" id="194358at2759"/>
<dbReference type="Gene3D" id="1.25.40.10">
    <property type="entry name" value="Tetratricopeptide repeat domain"/>
    <property type="match status" value="1"/>
</dbReference>
<dbReference type="VEuPathDB" id="ToxoDB:BESB_069500"/>
<dbReference type="PROSITE" id="PS50088">
    <property type="entry name" value="ANK_REPEAT"/>
    <property type="match status" value="2"/>
</dbReference>
<evidence type="ECO:0000256" key="3">
    <source>
        <dbReference type="SAM" id="MobiDB-lite"/>
    </source>
</evidence>
<dbReference type="SMART" id="SM00028">
    <property type="entry name" value="TPR"/>
    <property type="match status" value="2"/>
</dbReference>
<dbReference type="InterPro" id="IPR002110">
    <property type="entry name" value="Ankyrin_rpt"/>
</dbReference>
<dbReference type="InterPro" id="IPR019734">
    <property type="entry name" value="TPR_rpt"/>
</dbReference>
<dbReference type="EMBL" id="NWUJ01000006">
    <property type="protein sequence ID" value="PFH34917.1"/>
    <property type="molecule type" value="Genomic_DNA"/>
</dbReference>
<keyword evidence="5" id="KW-1185">Reference proteome</keyword>
<dbReference type="PANTHER" id="PTHR46224">
    <property type="entry name" value="ANKYRIN REPEAT FAMILY PROTEIN"/>
    <property type="match status" value="1"/>
</dbReference>
<dbReference type="PROSITE" id="PS50005">
    <property type="entry name" value="TPR"/>
    <property type="match status" value="1"/>
</dbReference>
<feature type="repeat" description="ANK" evidence="1">
    <location>
        <begin position="291"/>
        <end position="323"/>
    </location>
</feature>
<dbReference type="PROSITE" id="PS50297">
    <property type="entry name" value="ANK_REP_REGION"/>
    <property type="match status" value="2"/>
</dbReference>
<dbReference type="PRINTS" id="PR01415">
    <property type="entry name" value="ANKYRIN"/>
</dbReference>
<feature type="compositionally biased region" description="Low complexity" evidence="3">
    <location>
        <begin position="7"/>
        <end position="17"/>
    </location>
</feature>
<keyword evidence="1" id="KW-0040">ANK repeat</keyword>
<sequence>MTPVQPSGSRSASAASAPTKEAGSQAFESNRAQLAELFKAAFEGDVAKLEGLLCALASEGAGTRPASASPSRVSSLSAVARTRLASALPEFRDGRRRTALHFACAGGRRDAAALLLSLSPALAEARDEAQESPLFLLLRRGGGPPQNAPDADDAILNMLLERGADVNAKNADGLTPLHVAVGETDGEEGKEIAKKLISAGAQVNAPSTAFGSPLQHAVLSRRMATAELLLGEGADPNGFAQSDAGAASSGRKAPETRRLPPPLVFVSSAGDAAAVRLLLGAGADPNRVDADGWTALQCAAEAGSEACVKALLDAGADANVCTQGLTALDLALQYRHTEVAALLRSVTTRVGSAGEQAPKEAVAAERGAEKKEPATSEQACSVGAAFVAEYEAEEKPAELTEDEKLKIEETEQKKKHANRLVADGDYQQALADYLDALEICPRIQQTRHQRATLHANSCLMLLNLKLTPEKALEHAGRAVALDPEWVRGYYRAGQALVAMGDHAEAAQLFWQALLRDSGNEDIS</sequence>
<feature type="region of interest" description="Disordered" evidence="3">
    <location>
        <begin position="1"/>
        <end position="26"/>
    </location>
</feature>
<feature type="compositionally biased region" description="Basic and acidic residues" evidence="3">
    <location>
        <begin position="362"/>
        <end position="374"/>
    </location>
</feature>
<proteinExistence type="predicted"/>
<name>A0A2A9MH50_BESBE</name>
<feature type="repeat" description="ANK" evidence="1">
    <location>
        <begin position="172"/>
        <end position="208"/>
    </location>
</feature>
<dbReference type="RefSeq" id="XP_029218926.1">
    <property type="nucleotide sequence ID" value="XM_029365343.1"/>
</dbReference>
<dbReference type="SUPFAM" id="SSF48403">
    <property type="entry name" value="Ankyrin repeat"/>
    <property type="match status" value="1"/>
</dbReference>
<feature type="repeat" description="TPR" evidence="2">
    <location>
        <begin position="486"/>
        <end position="519"/>
    </location>
</feature>
<dbReference type="GeneID" id="40311876"/>
<reference evidence="4 5" key="1">
    <citation type="submission" date="2017-09" db="EMBL/GenBank/DDBJ databases">
        <title>Genome sequencing of Besnoitia besnoiti strain Bb-Ger1.</title>
        <authorList>
            <person name="Schares G."/>
            <person name="Venepally P."/>
            <person name="Lorenzi H.A."/>
        </authorList>
    </citation>
    <scope>NUCLEOTIDE SEQUENCE [LARGE SCALE GENOMIC DNA]</scope>
    <source>
        <strain evidence="4 5">Bb-Ger1</strain>
    </source>
</reference>
<dbReference type="SMART" id="SM00248">
    <property type="entry name" value="ANK"/>
    <property type="match status" value="7"/>
</dbReference>
<dbReference type="KEGG" id="bbes:BESB_069500"/>
<dbReference type="Gene3D" id="1.25.40.20">
    <property type="entry name" value="Ankyrin repeat-containing domain"/>
    <property type="match status" value="3"/>
</dbReference>
<accession>A0A2A9MH50</accession>
<gene>
    <name evidence="4" type="ORF">BESB_069500</name>
</gene>
<dbReference type="SUPFAM" id="SSF48452">
    <property type="entry name" value="TPR-like"/>
    <property type="match status" value="1"/>
</dbReference>